<dbReference type="PANTHER" id="PTHR43105:SF10">
    <property type="entry name" value="NADH-QUINONE OXIDOREDUCTASE SUBUNIT G"/>
    <property type="match status" value="1"/>
</dbReference>
<dbReference type="Proteomes" id="UP001597075">
    <property type="component" value="Unassembled WGS sequence"/>
</dbReference>
<name>A0ABD6CV85_9EURY</name>
<dbReference type="EMBL" id="JBHUDL010000005">
    <property type="protein sequence ID" value="MFD1632786.1"/>
    <property type="molecule type" value="Genomic_DNA"/>
</dbReference>
<dbReference type="Gene3D" id="2.40.40.20">
    <property type="match status" value="1"/>
</dbReference>
<dbReference type="InterPro" id="IPR006656">
    <property type="entry name" value="Mopterin_OxRdtase"/>
</dbReference>
<dbReference type="InterPro" id="IPR006657">
    <property type="entry name" value="MoPterin_dinucl-bd_dom"/>
</dbReference>
<keyword evidence="3" id="KW-0411">Iron-sulfur</keyword>
<organism evidence="7 8">
    <name type="scientific">Haloplanus ruber</name>
    <dbReference type="NCBI Taxonomy" id="869892"/>
    <lineage>
        <taxon>Archaea</taxon>
        <taxon>Methanobacteriati</taxon>
        <taxon>Methanobacteriota</taxon>
        <taxon>Stenosarchaea group</taxon>
        <taxon>Halobacteria</taxon>
        <taxon>Halobacteriales</taxon>
        <taxon>Haloferacaceae</taxon>
        <taxon>Haloplanus</taxon>
    </lineage>
</organism>
<reference evidence="7 8" key="1">
    <citation type="journal article" date="2019" name="Int. J. Syst. Evol. Microbiol.">
        <title>The Global Catalogue of Microorganisms (GCM) 10K type strain sequencing project: providing services to taxonomists for standard genome sequencing and annotation.</title>
        <authorList>
            <consortium name="The Broad Institute Genomics Platform"/>
            <consortium name="The Broad Institute Genome Sequencing Center for Infectious Disease"/>
            <person name="Wu L."/>
            <person name="Ma J."/>
        </authorList>
    </citation>
    <scope>NUCLEOTIDE SEQUENCE [LARGE SCALE GENOMIC DNA]</scope>
    <source>
        <strain evidence="7 8">CGMCC 1.10594</strain>
    </source>
</reference>
<keyword evidence="2" id="KW-0408">Iron</keyword>
<evidence type="ECO:0000256" key="4">
    <source>
        <dbReference type="SAM" id="MobiDB-lite"/>
    </source>
</evidence>
<evidence type="ECO:0000259" key="6">
    <source>
        <dbReference type="Pfam" id="PF01568"/>
    </source>
</evidence>
<evidence type="ECO:0000256" key="1">
    <source>
        <dbReference type="ARBA" id="ARBA00022723"/>
    </source>
</evidence>
<dbReference type="Gene3D" id="3.40.228.10">
    <property type="entry name" value="Dimethylsulfoxide Reductase, domain 2"/>
    <property type="match status" value="1"/>
</dbReference>
<dbReference type="Pfam" id="PF00384">
    <property type="entry name" value="Molybdopterin"/>
    <property type="match status" value="1"/>
</dbReference>
<feature type="domain" description="Molybdopterin dinucleotide-binding" evidence="6">
    <location>
        <begin position="575"/>
        <end position="635"/>
    </location>
</feature>
<dbReference type="InterPro" id="IPR009010">
    <property type="entry name" value="Asp_de-COase-like_dom_sf"/>
</dbReference>
<feature type="region of interest" description="Disordered" evidence="4">
    <location>
        <begin position="572"/>
        <end position="592"/>
    </location>
</feature>
<keyword evidence="8" id="KW-1185">Reference proteome</keyword>
<comment type="caution">
    <text evidence="7">The sequence shown here is derived from an EMBL/GenBank/DDBJ whole genome shotgun (WGS) entry which is preliminary data.</text>
</comment>
<accession>A0ABD6CV85</accession>
<keyword evidence="1" id="KW-0479">Metal-binding</keyword>
<gene>
    <name evidence="7" type="ORF">ACFSBJ_03390</name>
</gene>
<dbReference type="InterPro" id="IPR050123">
    <property type="entry name" value="Prok_molybdopt-oxidoreductase"/>
</dbReference>
<dbReference type="PANTHER" id="PTHR43105">
    <property type="entry name" value="RESPIRATORY NITRATE REDUCTASE"/>
    <property type="match status" value="1"/>
</dbReference>
<dbReference type="Gene3D" id="3.40.50.740">
    <property type="match status" value="1"/>
</dbReference>
<dbReference type="GO" id="GO:0046872">
    <property type="term" value="F:metal ion binding"/>
    <property type="evidence" value="ECO:0007669"/>
    <property type="project" value="UniProtKB-KW"/>
</dbReference>
<sequence length="659" mass="70356">MTDQSSDKRGDDVETVCPLCAVGCRLQPGSGSRARGVAGPANPKGRLCRKGVEAFDGRPDDRLTEPMVRRKGELTPVSWEAAYNRISEHVQRITDERGPDALAFLGAPHCTNEENYLLQKLARSLGTNNVDNRARLCHVSSARALTDRVGWPATTNSLANLSDADVIFVAGANPAERQPVAFNSFIRPAVGAGSTLIHVDPVGNETTRLADIHVAPRPGMDALVFDLLSGRLLDDGAGVDRGFVSERTRGFEAFEASMADRDDDTMRRAAGVDADIVNGVVDRLAAANSVAGLVGTGIENSAEGTNASAALLNLLLLTGNFGSSGSGLYILRGLANEQGATDAGCAPDRLPGHLPVTDEAARRRVASEWGVEPPRSPGKTAKELLASFGSDVRGALVVGENPAISKRDPTWLRERLDALDLLVVVDLVSNETTRHADVVLPAASGIEKTGTFTNLERRIQPVRPVTEPPTGVRSDLTILTDLGKRLTNHPEAFTYADVSMVFDELCRVAPTHDSFSWDTLGPEGAQWPAGEEGALYRERFETADGLAVFGSAQPLATSELRDGLLLVTGGRLSDSQQDRPSPGHVRINPTDAATRDIEPNQTVVISHEETAVRTVADIDENVRHGTVFLPASVADPLLRRDATTVAVEPSAAHTPEHER</sequence>
<evidence type="ECO:0000259" key="5">
    <source>
        <dbReference type="Pfam" id="PF00384"/>
    </source>
</evidence>
<dbReference type="SUPFAM" id="SSF53706">
    <property type="entry name" value="Formate dehydrogenase/DMSO reductase, domains 1-3"/>
    <property type="match status" value="1"/>
</dbReference>
<evidence type="ECO:0000256" key="3">
    <source>
        <dbReference type="ARBA" id="ARBA00023014"/>
    </source>
</evidence>
<dbReference type="Pfam" id="PF01568">
    <property type="entry name" value="Molydop_binding"/>
    <property type="match status" value="1"/>
</dbReference>
<evidence type="ECO:0000313" key="8">
    <source>
        <dbReference type="Proteomes" id="UP001597075"/>
    </source>
</evidence>
<dbReference type="SUPFAM" id="SSF50692">
    <property type="entry name" value="ADC-like"/>
    <property type="match status" value="1"/>
</dbReference>
<proteinExistence type="predicted"/>
<dbReference type="RefSeq" id="WP_256406561.1">
    <property type="nucleotide sequence ID" value="NZ_CP187152.1"/>
</dbReference>
<dbReference type="GO" id="GO:0051536">
    <property type="term" value="F:iron-sulfur cluster binding"/>
    <property type="evidence" value="ECO:0007669"/>
    <property type="project" value="UniProtKB-KW"/>
</dbReference>
<evidence type="ECO:0000256" key="2">
    <source>
        <dbReference type="ARBA" id="ARBA00023004"/>
    </source>
</evidence>
<protein>
    <submittedName>
        <fullName evidence="7">Molybdopterin oxidoreductase family protein</fullName>
    </submittedName>
</protein>
<feature type="domain" description="Molybdopterin oxidoreductase" evidence="5">
    <location>
        <begin position="62"/>
        <end position="485"/>
    </location>
</feature>
<dbReference type="AlphaFoldDB" id="A0ABD6CV85"/>
<evidence type="ECO:0000313" key="7">
    <source>
        <dbReference type="EMBL" id="MFD1632786.1"/>
    </source>
</evidence>